<dbReference type="EC" id="1.18.6.1" evidence="5"/>
<evidence type="ECO:0000313" key="14">
    <source>
        <dbReference type="Proteomes" id="UP000886805"/>
    </source>
</evidence>
<comment type="similarity">
    <text evidence="3 12">Belongs to the NifH/BchL/ChlL family.</text>
</comment>
<evidence type="ECO:0000256" key="5">
    <source>
        <dbReference type="ARBA" id="ARBA00012773"/>
    </source>
</evidence>
<evidence type="ECO:0000256" key="4">
    <source>
        <dbReference type="ARBA" id="ARBA00011738"/>
    </source>
</evidence>
<dbReference type="Pfam" id="PF00142">
    <property type="entry name" value="Fer4_NifH"/>
    <property type="match status" value="1"/>
</dbReference>
<comment type="subunit">
    <text evidence="4">Homodimer.</text>
</comment>
<dbReference type="CDD" id="cd02040">
    <property type="entry name" value="NifH"/>
    <property type="match status" value="1"/>
</dbReference>
<dbReference type="PROSITE" id="PS00746">
    <property type="entry name" value="NIFH_FRXC_1"/>
    <property type="match status" value="1"/>
</dbReference>
<reference evidence="13" key="1">
    <citation type="journal article" date="2021" name="PeerJ">
        <title>Extensive microbial diversity within the chicken gut microbiome revealed by metagenomics and culture.</title>
        <authorList>
            <person name="Gilroy R."/>
            <person name="Ravi A."/>
            <person name="Getino M."/>
            <person name="Pursley I."/>
            <person name="Horton D.L."/>
            <person name="Alikhan N.F."/>
            <person name="Baker D."/>
            <person name="Gharbi K."/>
            <person name="Hall N."/>
            <person name="Watson M."/>
            <person name="Adriaenssens E.M."/>
            <person name="Foster-Nyarko E."/>
            <person name="Jarju S."/>
            <person name="Secka A."/>
            <person name="Antonio M."/>
            <person name="Oren A."/>
            <person name="Chaudhuri R.R."/>
            <person name="La Ragione R."/>
            <person name="Hildebrand F."/>
            <person name="Pallen M.J."/>
        </authorList>
    </citation>
    <scope>NUCLEOTIDE SEQUENCE</scope>
    <source>
        <strain evidence="13">ChiSxjej3B15-1167</strain>
    </source>
</reference>
<dbReference type="PROSITE" id="PS51026">
    <property type="entry name" value="NIFH_FRXC_3"/>
    <property type="match status" value="1"/>
</dbReference>
<protein>
    <recommendedName>
        <fullName evidence="5">nitrogenase</fullName>
        <ecNumber evidence="5">1.18.6.1</ecNumber>
    </recommendedName>
</protein>
<dbReference type="GO" id="GO:0051539">
    <property type="term" value="F:4 iron, 4 sulfur cluster binding"/>
    <property type="evidence" value="ECO:0007669"/>
    <property type="project" value="UniProtKB-KW"/>
</dbReference>
<proteinExistence type="inferred from homology"/>
<gene>
    <name evidence="13" type="ORF">H9849_03405</name>
</gene>
<evidence type="ECO:0000256" key="6">
    <source>
        <dbReference type="ARBA" id="ARBA00022723"/>
    </source>
</evidence>
<evidence type="ECO:0000256" key="8">
    <source>
        <dbReference type="ARBA" id="ARBA00022840"/>
    </source>
</evidence>
<accession>A0A9D1X379</accession>
<organism evidence="13 14">
    <name type="scientific">Candidatus Anaerobutyricum stercoripullorum</name>
    <dbReference type="NCBI Taxonomy" id="2838456"/>
    <lineage>
        <taxon>Bacteria</taxon>
        <taxon>Bacillati</taxon>
        <taxon>Bacillota</taxon>
        <taxon>Clostridia</taxon>
        <taxon>Lachnospirales</taxon>
        <taxon>Lachnospiraceae</taxon>
        <taxon>Anaerobutyricum</taxon>
    </lineage>
</organism>
<evidence type="ECO:0000256" key="1">
    <source>
        <dbReference type="ARBA" id="ARBA00001966"/>
    </source>
</evidence>
<dbReference type="PIRSF" id="PIRSF000363">
    <property type="entry name" value="Nitrogenase_iron"/>
    <property type="match status" value="1"/>
</dbReference>
<dbReference type="GO" id="GO:0005524">
    <property type="term" value="F:ATP binding"/>
    <property type="evidence" value="ECO:0007669"/>
    <property type="project" value="UniProtKB-KW"/>
</dbReference>
<evidence type="ECO:0000313" key="13">
    <source>
        <dbReference type="EMBL" id="HIX72048.1"/>
    </source>
</evidence>
<dbReference type="EMBL" id="DXEQ01000099">
    <property type="protein sequence ID" value="HIX72048.1"/>
    <property type="molecule type" value="Genomic_DNA"/>
</dbReference>
<evidence type="ECO:0000256" key="3">
    <source>
        <dbReference type="ARBA" id="ARBA00005504"/>
    </source>
</evidence>
<keyword evidence="8 12" id="KW-0067">ATP-binding</keyword>
<comment type="function">
    <text evidence="2">The key enzymatic reactions in nitrogen fixation are catalyzed by the nitrogenase complex, which has 2 components: the iron protein and the molybdenum-iron protein.</text>
</comment>
<evidence type="ECO:0000256" key="7">
    <source>
        <dbReference type="ARBA" id="ARBA00022741"/>
    </source>
</evidence>
<dbReference type="InterPro" id="IPR027417">
    <property type="entry name" value="P-loop_NTPase"/>
</dbReference>
<keyword evidence="10 12" id="KW-0411">Iron-sulfur</keyword>
<keyword evidence="6 12" id="KW-0479">Metal-binding</keyword>
<evidence type="ECO:0000256" key="12">
    <source>
        <dbReference type="RuleBase" id="RU003688"/>
    </source>
</evidence>
<evidence type="ECO:0000256" key="2">
    <source>
        <dbReference type="ARBA" id="ARBA00002234"/>
    </source>
</evidence>
<keyword evidence="7 12" id="KW-0547">Nucleotide-binding</keyword>
<keyword evidence="12" id="KW-0560">Oxidoreductase</keyword>
<comment type="cofactor">
    <cofactor evidence="1">
        <name>[4Fe-4S] cluster</name>
        <dbReference type="ChEBI" id="CHEBI:49883"/>
    </cofactor>
</comment>
<dbReference type="PANTHER" id="PTHR42864:SF2">
    <property type="entry name" value="LIGHT-INDEPENDENT PROTOCHLOROPHYLLIDE REDUCTASE IRON-SULFUR ATP-BINDING PROTEIN"/>
    <property type="match status" value="1"/>
</dbReference>
<dbReference type="AlphaFoldDB" id="A0A9D1X379"/>
<dbReference type="PRINTS" id="PR00091">
    <property type="entry name" value="NITROGNASEII"/>
</dbReference>
<dbReference type="GO" id="GO:0046872">
    <property type="term" value="F:metal ion binding"/>
    <property type="evidence" value="ECO:0007669"/>
    <property type="project" value="UniProtKB-KW"/>
</dbReference>
<evidence type="ECO:0000256" key="11">
    <source>
        <dbReference type="ARBA" id="ARBA00047967"/>
    </source>
</evidence>
<sequence>MIKIAVYGKGGIGKSTTLSNVAAAMAEQGLTVMQIGCDPKADSTTLLRHGRPVETVLDLVRERKNDFTLSDMVMEGYRGVLCVEAGGPAPGMGCAGRGIIAALEKLKEKGAYEMYRPDVVIYDVLGDVVCGGFSMPMRGGYADQVFVLTSGENMAIHAAANIAMAVENFKNRGYAKLGGIILNRRNVKHEEEKVRELCEDIHSRIVGDLPRSETVTDAEELAMTVLEAWPDSEMAGEYRKLAGQILAVCQKQGENNA</sequence>
<evidence type="ECO:0000256" key="10">
    <source>
        <dbReference type="ARBA" id="ARBA00023014"/>
    </source>
</evidence>
<dbReference type="Gene3D" id="3.40.50.300">
    <property type="entry name" value="P-loop containing nucleotide triphosphate hydrolases"/>
    <property type="match status" value="1"/>
</dbReference>
<dbReference type="PANTHER" id="PTHR42864">
    <property type="entry name" value="LIGHT-INDEPENDENT PROTOCHLOROPHYLLIDE REDUCTASE IRON-SULFUR ATP-BINDING PROTEIN"/>
    <property type="match status" value="1"/>
</dbReference>
<dbReference type="SUPFAM" id="SSF52540">
    <property type="entry name" value="P-loop containing nucleoside triphosphate hydrolases"/>
    <property type="match status" value="1"/>
</dbReference>
<name>A0A9D1X379_9FIRM</name>
<evidence type="ECO:0000256" key="9">
    <source>
        <dbReference type="ARBA" id="ARBA00023004"/>
    </source>
</evidence>
<keyword evidence="9 12" id="KW-0408">Iron</keyword>
<comment type="catalytic activity">
    <reaction evidence="11">
        <text>N2 + 8 reduced [2Fe-2S]-[ferredoxin] + 16 ATP + 16 H2O = H2 + 8 oxidized [2Fe-2S]-[ferredoxin] + 2 NH4(+) + 16 ADP + 16 phosphate + 6 H(+)</text>
        <dbReference type="Rhea" id="RHEA:21448"/>
        <dbReference type="Rhea" id="RHEA-COMP:10000"/>
        <dbReference type="Rhea" id="RHEA-COMP:10001"/>
        <dbReference type="ChEBI" id="CHEBI:15377"/>
        <dbReference type="ChEBI" id="CHEBI:15378"/>
        <dbReference type="ChEBI" id="CHEBI:17997"/>
        <dbReference type="ChEBI" id="CHEBI:18276"/>
        <dbReference type="ChEBI" id="CHEBI:28938"/>
        <dbReference type="ChEBI" id="CHEBI:30616"/>
        <dbReference type="ChEBI" id="CHEBI:33737"/>
        <dbReference type="ChEBI" id="CHEBI:33738"/>
        <dbReference type="ChEBI" id="CHEBI:43474"/>
        <dbReference type="ChEBI" id="CHEBI:456216"/>
        <dbReference type="EC" id="1.18.6.1"/>
    </reaction>
</comment>
<keyword evidence="12" id="KW-0004">4Fe-4S</keyword>
<dbReference type="PROSITE" id="PS00692">
    <property type="entry name" value="NIFH_FRXC_2"/>
    <property type="match status" value="1"/>
</dbReference>
<dbReference type="InterPro" id="IPR030655">
    <property type="entry name" value="NifH/chlL_CS"/>
</dbReference>
<dbReference type="Proteomes" id="UP000886805">
    <property type="component" value="Unassembled WGS sequence"/>
</dbReference>
<dbReference type="InterPro" id="IPR000392">
    <property type="entry name" value="NifH/frxC"/>
</dbReference>
<comment type="caution">
    <text evidence="13">The sequence shown here is derived from an EMBL/GenBank/DDBJ whole genome shotgun (WGS) entry which is preliminary data.</text>
</comment>
<reference evidence="13" key="2">
    <citation type="submission" date="2021-04" db="EMBL/GenBank/DDBJ databases">
        <authorList>
            <person name="Gilroy R."/>
        </authorList>
    </citation>
    <scope>NUCLEOTIDE SEQUENCE</scope>
    <source>
        <strain evidence="13">ChiSxjej3B15-1167</strain>
    </source>
</reference>
<dbReference type="GO" id="GO:0016163">
    <property type="term" value="F:nitrogenase activity"/>
    <property type="evidence" value="ECO:0007669"/>
    <property type="project" value="UniProtKB-EC"/>
</dbReference>